<comment type="similarity">
    <text evidence="1">Belongs to the complex I 24 kDa subunit family.</text>
</comment>
<accession>K0AWN5</accession>
<dbReference type="eggNOG" id="COG1905">
    <property type="taxonomic scope" value="Bacteria"/>
</dbReference>
<dbReference type="Gene3D" id="3.40.30.10">
    <property type="entry name" value="Glutaredoxin"/>
    <property type="match status" value="1"/>
</dbReference>
<protein>
    <submittedName>
        <fullName evidence="8">Iron hydrogenase HydA</fullName>
        <ecNumber evidence="8">1.12.7.2</ecNumber>
        <ecNumber evidence="8">1.6.5.3</ecNumber>
    </submittedName>
</protein>
<evidence type="ECO:0000256" key="3">
    <source>
        <dbReference type="ARBA" id="ARBA00022723"/>
    </source>
</evidence>
<dbReference type="RefSeq" id="WP_014966786.1">
    <property type="nucleotide sequence ID" value="NC_018664.1"/>
</dbReference>
<feature type="binding site" evidence="7">
    <location>
        <position position="86"/>
    </location>
    <ligand>
        <name>[2Fe-2S] cluster</name>
        <dbReference type="ChEBI" id="CHEBI:190135"/>
    </ligand>
</feature>
<comment type="cofactor">
    <cofactor evidence="7">
        <name>[2Fe-2S] cluster</name>
        <dbReference type="ChEBI" id="CHEBI:190135"/>
    </cofactor>
    <text evidence="7">Binds 1 [2Fe-2S] cluster.</text>
</comment>
<dbReference type="STRING" id="1128398.Curi_c05750"/>
<keyword evidence="3 7" id="KW-0479">Metal-binding</keyword>
<evidence type="ECO:0000256" key="6">
    <source>
        <dbReference type="ARBA" id="ARBA00034078"/>
    </source>
</evidence>
<proteinExistence type="inferred from homology"/>
<dbReference type="PANTHER" id="PTHR43342:SF2">
    <property type="entry name" value="POTENTIAL NAD-REDUCING HYDROGENASE SUBUNIT"/>
    <property type="match status" value="1"/>
</dbReference>
<dbReference type="OrthoDB" id="9807941at2"/>
<keyword evidence="4 7" id="KW-0408">Iron</keyword>
<dbReference type="AlphaFoldDB" id="K0AWN5"/>
<feature type="binding site" evidence="7">
    <location>
        <position position="81"/>
    </location>
    <ligand>
        <name>[2Fe-2S] cluster</name>
        <dbReference type="ChEBI" id="CHEBI:190135"/>
    </ligand>
</feature>
<dbReference type="InterPro" id="IPR036249">
    <property type="entry name" value="Thioredoxin-like_sf"/>
</dbReference>
<dbReference type="KEGG" id="cad:Curi_c05750"/>
<keyword evidence="8" id="KW-0560">Oxidoreductase</keyword>
<sequence>MCHRKLAKKRKEFDTYIDSIEDKEDYLAITIKAQQIFGCLSKEVQNYICEKLDIPEAKVRGIIKYNSLKEEPKGRFHISVCLGTTCKLKGGPEILSELENLLNIREGEMTNDERFSIEATKCTGACIIAPVISINGKMYSDIKKEDVKYIIDEYRRL</sequence>
<evidence type="ECO:0000256" key="4">
    <source>
        <dbReference type="ARBA" id="ARBA00023004"/>
    </source>
</evidence>
<dbReference type="EMBL" id="CP003326">
    <property type="protein sequence ID" value="AFS77649.1"/>
    <property type="molecule type" value="Genomic_DNA"/>
</dbReference>
<feature type="binding site" evidence="7">
    <location>
        <position position="126"/>
    </location>
    <ligand>
        <name>[2Fe-2S] cluster</name>
        <dbReference type="ChEBI" id="CHEBI:190135"/>
    </ligand>
</feature>
<dbReference type="HOGENOM" id="CLU_054362_2_1_9"/>
<dbReference type="Pfam" id="PF01257">
    <property type="entry name" value="2Fe-2S_thioredx"/>
    <property type="match status" value="1"/>
</dbReference>
<dbReference type="GO" id="GO:0046872">
    <property type="term" value="F:metal ion binding"/>
    <property type="evidence" value="ECO:0007669"/>
    <property type="project" value="UniProtKB-KW"/>
</dbReference>
<dbReference type="Gene3D" id="1.10.10.1590">
    <property type="entry name" value="NADH-quinone oxidoreductase subunit E"/>
    <property type="match status" value="1"/>
</dbReference>
<gene>
    <name evidence="8" type="primary">hydA2</name>
    <name evidence="8" type="ordered locus">Curi_c05750</name>
</gene>
<keyword evidence="5 7" id="KW-0411">Iron-sulfur</keyword>
<dbReference type="PANTHER" id="PTHR43342">
    <property type="entry name" value="NADH-QUINONE OXIDOREDUCTASE, E SUBUNIT"/>
    <property type="match status" value="1"/>
</dbReference>
<evidence type="ECO:0000256" key="2">
    <source>
        <dbReference type="ARBA" id="ARBA00022714"/>
    </source>
</evidence>
<evidence type="ECO:0000313" key="8">
    <source>
        <dbReference type="EMBL" id="AFS77649.1"/>
    </source>
</evidence>
<organism evidence="8 9">
    <name type="scientific">Gottschalkia acidurici (strain ATCC 7906 / DSM 604 / BCRC 14475 / CIP 104303 / KCTC 5404 / NCIMB 10678 / 9a)</name>
    <name type="common">Clostridium acidurici</name>
    <dbReference type="NCBI Taxonomy" id="1128398"/>
    <lineage>
        <taxon>Bacteria</taxon>
        <taxon>Bacillati</taxon>
        <taxon>Bacillota</taxon>
        <taxon>Tissierellia</taxon>
        <taxon>Tissierellales</taxon>
        <taxon>Gottschalkiaceae</taxon>
        <taxon>Gottschalkia</taxon>
    </lineage>
</organism>
<keyword evidence="2 7" id="KW-0001">2Fe-2S</keyword>
<dbReference type="GO" id="GO:0008901">
    <property type="term" value="F:ferredoxin hydrogenase activity"/>
    <property type="evidence" value="ECO:0007669"/>
    <property type="project" value="UniProtKB-EC"/>
</dbReference>
<dbReference type="InterPro" id="IPR041921">
    <property type="entry name" value="NuoE_N"/>
</dbReference>
<dbReference type="InterPro" id="IPR002023">
    <property type="entry name" value="NuoE-like"/>
</dbReference>
<evidence type="ECO:0000256" key="1">
    <source>
        <dbReference type="ARBA" id="ARBA00010643"/>
    </source>
</evidence>
<dbReference type="CDD" id="cd03064">
    <property type="entry name" value="TRX_Fd_NuoE"/>
    <property type="match status" value="1"/>
</dbReference>
<comment type="cofactor">
    <cofactor evidence="6">
        <name>[2Fe-2S] cluster</name>
        <dbReference type="ChEBI" id="CHEBI:190135"/>
    </cofactor>
</comment>
<dbReference type="Proteomes" id="UP000006094">
    <property type="component" value="Chromosome"/>
</dbReference>
<dbReference type="PIRSF" id="PIRSF000216">
    <property type="entry name" value="NADH_DH_24kDa"/>
    <property type="match status" value="1"/>
</dbReference>
<dbReference type="GO" id="GO:0051537">
    <property type="term" value="F:2 iron, 2 sulfur cluster binding"/>
    <property type="evidence" value="ECO:0007669"/>
    <property type="project" value="UniProtKB-KW"/>
</dbReference>
<dbReference type="InterPro" id="IPR042128">
    <property type="entry name" value="NuoE_dom"/>
</dbReference>
<dbReference type="InterPro" id="IPR028431">
    <property type="entry name" value="NADP_DH_HndA-like"/>
</dbReference>
<evidence type="ECO:0000256" key="7">
    <source>
        <dbReference type="PIRSR" id="PIRSR000216-1"/>
    </source>
</evidence>
<reference evidence="8 9" key="1">
    <citation type="journal article" date="2012" name="PLoS ONE">
        <title>The purine-utilizing bacterium Clostridium acidurici 9a: a genome-guided metabolic reconsideration.</title>
        <authorList>
            <person name="Hartwich K."/>
            <person name="Poehlein A."/>
            <person name="Daniel R."/>
        </authorList>
    </citation>
    <scope>NUCLEOTIDE SEQUENCE [LARGE SCALE GENOMIC DNA]</scope>
    <source>
        <strain evidence="9">ATCC 7906 / DSM 604 / BCRC 14475 / CIP 104303 / KCTC 5404 / NCIMB 10678 / 9a</strain>
    </source>
</reference>
<dbReference type="EC" id="1.12.7.2" evidence="8"/>
<dbReference type="EC" id="1.6.5.3" evidence="8"/>
<evidence type="ECO:0000313" key="9">
    <source>
        <dbReference type="Proteomes" id="UP000006094"/>
    </source>
</evidence>
<keyword evidence="9" id="KW-1185">Reference proteome</keyword>
<feature type="binding site" evidence="7">
    <location>
        <position position="122"/>
    </location>
    <ligand>
        <name>[2Fe-2S] cluster</name>
        <dbReference type="ChEBI" id="CHEBI:190135"/>
    </ligand>
</feature>
<name>K0AWN5_GOTA9</name>
<dbReference type="SUPFAM" id="SSF52833">
    <property type="entry name" value="Thioredoxin-like"/>
    <property type="match status" value="1"/>
</dbReference>
<evidence type="ECO:0000256" key="5">
    <source>
        <dbReference type="ARBA" id="ARBA00023014"/>
    </source>
</evidence>